<name>A0A1F4U658_UNCSA</name>
<dbReference type="InterPro" id="IPR002143">
    <property type="entry name" value="Ribosomal_uL1"/>
</dbReference>
<keyword evidence="2 9" id="KW-0678">Repressor</keyword>
<keyword evidence="4 9" id="KW-0810">Translation regulation</keyword>
<evidence type="ECO:0000256" key="10">
    <source>
        <dbReference type="RuleBase" id="RU000659"/>
    </source>
</evidence>
<keyword evidence="3 9" id="KW-0699">rRNA-binding</keyword>
<organism evidence="11 12">
    <name type="scientific">candidate division WOR-1 bacterium RIFOXYC2_FULL_46_14</name>
    <dbReference type="NCBI Taxonomy" id="1802587"/>
    <lineage>
        <taxon>Bacteria</taxon>
        <taxon>Bacillati</taxon>
        <taxon>Saganbacteria</taxon>
    </lineage>
</organism>
<reference evidence="11 12" key="1">
    <citation type="journal article" date="2016" name="Nat. Commun.">
        <title>Thousands of microbial genomes shed light on interconnected biogeochemical processes in an aquifer system.</title>
        <authorList>
            <person name="Anantharaman K."/>
            <person name="Brown C.T."/>
            <person name="Hug L.A."/>
            <person name="Sharon I."/>
            <person name="Castelle C.J."/>
            <person name="Probst A.J."/>
            <person name="Thomas B.C."/>
            <person name="Singh A."/>
            <person name="Wilkins M.J."/>
            <person name="Karaoz U."/>
            <person name="Brodie E.L."/>
            <person name="Williams K.H."/>
            <person name="Hubbard S.S."/>
            <person name="Banfield J.F."/>
        </authorList>
    </citation>
    <scope>NUCLEOTIDE SEQUENCE [LARGE SCALE GENOMIC DNA]</scope>
</reference>
<dbReference type="GO" id="GO:0000049">
    <property type="term" value="F:tRNA binding"/>
    <property type="evidence" value="ECO:0007669"/>
    <property type="project" value="UniProtKB-KW"/>
</dbReference>
<dbReference type="SUPFAM" id="SSF56808">
    <property type="entry name" value="Ribosomal protein L1"/>
    <property type="match status" value="1"/>
</dbReference>
<evidence type="ECO:0000256" key="7">
    <source>
        <dbReference type="ARBA" id="ARBA00023274"/>
    </source>
</evidence>
<dbReference type="GO" id="GO:0006417">
    <property type="term" value="P:regulation of translation"/>
    <property type="evidence" value="ECO:0007669"/>
    <property type="project" value="UniProtKB-KW"/>
</dbReference>
<evidence type="ECO:0000256" key="8">
    <source>
        <dbReference type="ARBA" id="ARBA00035241"/>
    </source>
</evidence>
<keyword evidence="5 9" id="KW-0694">RNA-binding</keyword>
<evidence type="ECO:0000313" key="11">
    <source>
        <dbReference type="EMBL" id="OGC40300.1"/>
    </source>
</evidence>
<protein>
    <recommendedName>
        <fullName evidence="8 9">Large ribosomal subunit protein uL1</fullName>
    </recommendedName>
</protein>
<dbReference type="Gene3D" id="3.40.50.790">
    <property type="match status" value="1"/>
</dbReference>
<dbReference type="InterPro" id="IPR005878">
    <property type="entry name" value="Ribosom_uL1_bac-type"/>
</dbReference>
<evidence type="ECO:0000256" key="6">
    <source>
        <dbReference type="ARBA" id="ARBA00022980"/>
    </source>
</evidence>
<dbReference type="EMBL" id="MEUJ01000004">
    <property type="protein sequence ID" value="OGC40300.1"/>
    <property type="molecule type" value="Genomic_DNA"/>
</dbReference>
<dbReference type="InterPro" id="IPR023673">
    <property type="entry name" value="Ribosomal_uL1_CS"/>
</dbReference>
<evidence type="ECO:0000313" key="12">
    <source>
        <dbReference type="Proteomes" id="UP000179242"/>
    </source>
</evidence>
<dbReference type="GO" id="GO:0003735">
    <property type="term" value="F:structural constituent of ribosome"/>
    <property type="evidence" value="ECO:0007669"/>
    <property type="project" value="InterPro"/>
</dbReference>
<dbReference type="Proteomes" id="UP000179242">
    <property type="component" value="Unassembled WGS sequence"/>
</dbReference>
<dbReference type="NCBIfam" id="TIGR01169">
    <property type="entry name" value="rplA_bact"/>
    <property type="match status" value="1"/>
</dbReference>
<dbReference type="InterPro" id="IPR016095">
    <property type="entry name" value="Ribosomal_uL1_3-a/b-sand"/>
</dbReference>
<dbReference type="PANTHER" id="PTHR36427:SF3">
    <property type="entry name" value="LARGE RIBOSOMAL SUBUNIT PROTEIN UL1M"/>
    <property type="match status" value="1"/>
</dbReference>
<dbReference type="HAMAP" id="MF_01318_B">
    <property type="entry name" value="Ribosomal_uL1_B"/>
    <property type="match status" value="1"/>
</dbReference>
<dbReference type="AlphaFoldDB" id="A0A1F4U658"/>
<comment type="similarity">
    <text evidence="1 9 10">Belongs to the universal ribosomal protein uL1 family.</text>
</comment>
<dbReference type="PROSITE" id="PS01199">
    <property type="entry name" value="RIBOSOMAL_L1"/>
    <property type="match status" value="1"/>
</dbReference>
<dbReference type="FunFam" id="3.40.50.790:FF:000001">
    <property type="entry name" value="50S ribosomal protein L1"/>
    <property type="match status" value="1"/>
</dbReference>
<dbReference type="CDD" id="cd00403">
    <property type="entry name" value="Ribosomal_L1"/>
    <property type="match status" value="1"/>
</dbReference>
<comment type="subunit">
    <text evidence="9">Part of the 50S ribosomal subunit.</text>
</comment>
<dbReference type="PANTHER" id="PTHR36427">
    <property type="entry name" value="54S RIBOSOMAL PROTEIN L1, MITOCHONDRIAL"/>
    <property type="match status" value="1"/>
</dbReference>
<evidence type="ECO:0000256" key="9">
    <source>
        <dbReference type="HAMAP-Rule" id="MF_01318"/>
    </source>
</evidence>
<keyword evidence="9" id="KW-0820">tRNA-binding</keyword>
<comment type="caution">
    <text evidence="11">The sequence shown here is derived from an EMBL/GenBank/DDBJ whole genome shotgun (WGS) entry which is preliminary data.</text>
</comment>
<gene>
    <name evidence="9" type="primary">rplA</name>
    <name evidence="11" type="ORF">A2438_03370</name>
</gene>
<dbReference type="GO" id="GO:0006412">
    <property type="term" value="P:translation"/>
    <property type="evidence" value="ECO:0007669"/>
    <property type="project" value="UniProtKB-UniRule"/>
</dbReference>
<evidence type="ECO:0000256" key="5">
    <source>
        <dbReference type="ARBA" id="ARBA00022884"/>
    </source>
</evidence>
<comment type="function">
    <text evidence="9">Protein L1 is also a translational repressor protein, it controls the translation of the L11 operon by binding to its mRNA.</text>
</comment>
<dbReference type="PIRSF" id="PIRSF002155">
    <property type="entry name" value="Ribosomal_L1"/>
    <property type="match status" value="1"/>
</dbReference>
<dbReference type="InterPro" id="IPR028364">
    <property type="entry name" value="Ribosomal_uL1/biogenesis"/>
</dbReference>
<keyword evidence="6 9" id="KW-0689">Ribosomal protein</keyword>
<keyword evidence="7 9" id="KW-0687">Ribonucleoprotein</keyword>
<dbReference type="GO" id="GO:0015934">
    <property type="term" value="C:large ribosomal subunit"/>
    <property type="evidence" value="ECO:0007669"/>
    <property type="project" value="InterPro"/>
</dbReference>
<evidence type="ECO:0000256" key="4">
    <source>
        <dbReference type="ARBA" id="ARBA00022845"/>
    </source>
</evidence>
<evidence type="ECO:0000256" key="1">
    <source>
        <dbReference type="ARBA" id="ARBA00010531"/>
    </source>
</evidence>
<dbReference type="Gene3D" id="3.30.190.20">
    <property type="match status" value="1"/>
</dbReference>
<proteinExistence type="inferred from homology"/>
<sequence length="225" mass="23918">MKIEKKKVDRNKVYKPEAAIKLLKEVAWAKFDEGVDLSIKLGTTPKKGTAPVRGVVSLPHGTGKKVKIAVIGSGVKVGEAETAGADVFGGEDLIEKIEKGFIDFDILIATPDMMGKVGKLGKVLGKRGLMPNPKSQTVTLDIKETVQAFKKGKAEFKMDDTGVVHILIGKKSFADQAIIENLKTAVAAVQAAKPSSVKGAFIKSIFISSSMGSGIRLENASLVEI</sequence>
<accession>A0A1F4U658</accession>
<dbReference type="GO" id="GO:0019843">
    <property type="term" value="F:rRNA binding"/>
    <property type="evidence" value="ECO:0007669"/>
    <property type="project" value="UniProtKB-UniRule"/>
</dbReference>
<dbReference type="InterPro" id="IPR023674">
    <property type="entry name" value="Ribosomal_uL1-like"/>
</dbReference>
<evidence type="ECO:0000256" key="2">
    <source>
        <dbReference type="ARBA" id="ARBA00022491"/>
    </source>
</evidence>
<evidence type="ECO:0000256" key="3">
    <source>
        <dbReference type="ARBA" id="ARBA00022730"/>
    </source>
</evidence>
<dbReference type="Pfam" id="PF00687">
    <property type="entry name" value="Ribosomal_L1"/>
    <property type="match status" value="1"/>
</dbReference>
<comment type="function">
    <text evidence="9">Binds directly to 23S rRNA. The L1 stalk is quite mobile in the ribosome, and is involved in E site tRNA release.</text>
</comment>